<organism evidence="1 2">
    <name type="scientific">Chryseobacterium edaphi</name>
    <dbReference type="NCBI Taxonomy" id="2976532"/>
    <lineage>
        <taxon>Bacteria</taxon>
        <taxon>Pseudomonadati</taxon>
        <taxon>Bacteroidota</taxon>
        <taxon>Flavobacteriia</taxon>
        <taxon>Flavobacteriales</taxon>
        <taxon>Weeksellaceae</taxon>
        <taxon>Chryseobacterium group</taxon>
        <taxon>Chryseobacterium</taxon>
    </lineage>
</organism>
<name>A0ABT2WAH2_9FLAO</name>
<accession>A0ABT2WAH2</accession>
<dbReference type="InterPro" id="IPR026350">
    <property type="entry name" value="GxxExxY"/>
</dbReference>
<reference evidence="2" key="1">
    <citation type="submission" date="2023-07" db="EMBL/GenBank/DDBJ databases">
        <title>Chryseobacterium sp. strain PBS4-4 Genome sequencing and assembly.</title>
        <authorList>
            <person name="Jung Y."/>
        </authorList>
    </citation>
    <scope>NUCLEOTIDE SEQUENCE [LARGE SCALE GENOMIC DNA]</scope>
    <source>
        <strain evidence="2">PBS4-4</strain>
    </source>
</reference>
<keyword evidence="2" id="KW-1185">Reference proteome</keyword>
<evidence type="ECO:0000313" key="2">
    <source>
        <dbReference type="Proteomes" id="UP001208649"/>
    </source>
</evidence>
<proteinExistence type="predicted"/>
<dbReference type="InterPro" id="IPR011604">
    <property type="entry name" value="PDDEXK-like_dom_sf"/>
</dbReference>
<protein>
    <submittedName>
        <fullName evidence="1">GxxExxY protein</fullName>
    </submittedName>
</protein>
<sequence length="135" mass="15883">MITQSYLTDLTYKINGACIEVHRIMGAGLLESAYHKCLKEEFKLRNINFKSELRVPVFYKEKEINCDFLCDFLIEDQIVLEIKSVSSLNEIHRAQVLNYINLLQKPKGILVNFNVKNLYHQGQETFVNKYYEMLL</sequence>
<dbReference type="RefSeq" id="WP_263004551.1">
    <property type="nucleotide sequence ID" value="NZ_JAOTEM010000005.1"/>
</dbReference>
<dbReference type="EMBL" id="JAOTEM010000005">
    <property type="protein sequence ID" value="MCU7618989.1"/>
    <property type="molecule type" value="Genomic_DNA"/>
</dbReference>
<gene>
    <name evidence="1" type="ORF">NZ698_17565</name>
</gene>
<dbReference type="Proteomes" id="UP001208649">
    <property type="component" value="Unassembled WGS sequence"/>
</dbReference>
<dbReference type="Pfam" id="PF13366">
    <property type="entry name" value="PDDEXK_3"/>
    <property type="match status" value="1"/>
</dbReference>
<dbReference type="Gene3D" id="3.90.320.10">
    <property type="match status" value="1"/>
</dbReference>
<dbReference type="NCBIfam" id="TIGR04256">
    <property type="entry name" value="GxxExxY"/>
    <property type="match status" value="1"/>
</dbReference>
<comment type="caution">
    <text evidence="1">The sequence shown here is derived from an EMBL/GenBank/DDBJ whole genome shotgun (WGS) entry which is preliminary data.</text>
</comment>
<evidence type="ECO:0000313" key="1">
    <source>
        <dbReference type="EMBL" id="MCU7618989.1"/>
    </source>
</evidence>